<evidence type="ECO:0000313" key="7">
    <source>
        <dbReference type="Proteomes" id="UP001500653"/>
    </source>
</evidence>
<dbReference type="Gene3D" id="1.10.10.10">
    <property type="entry name" value="Winged helix-like DNA-binding domain superfamily/Winged helix DNA-binding domain"/>
    <property type="match status" value="1"/>
</dbReference>
<dbReference type="InterPro" id="IPR051081">
    <property type="entry name" value="HTH_MetalResp_TranReg"/>
</dbReference>
<keyword evidence="1" id="KW-0805">Transcription regulation</keyword>
<dbReference type="InterPro" id="IPR001845">
    <property type="entry name" value="HTH_ArsR_DNA-bd_dom"/>
</dbReference>
<protein>
    <recommendedName>
        <fullName evidence="5">HTH arsR-type domain-containing protein</fullName>
    </recommendedName>
</protein>
<dbReference type="PRINTS" id="PR00778">
    <property type="entry name" value="HTHARSR"/>
</dbReference>
<dbReference type="Proteomes" id="UP001500653">
    <property type="component" value="Unassembled WGS sequence"/>
</dbReference>
<evidence type="ECO:0000259" key="5">
    <source>
        <dbReference type="PROSITE" id="PS50987"/>
    </source>
</evidence>
<evidence type="ECO:0000256" key="2">
    <source>
        <dbReference type="ARBA" id="ARBA00023125"/>
    </source>
</evidence>
<dbReference type="SUPFAM" id="SSF46785">
    <property type="entry name" value="Winged helix' DNA-binding domain"/>
    <property type="match status" value="1"/>
</dbReference>
<feature type="compositionally biased region" description="Polar residues" evidence="4">
    <location>
        <begin position="57"/>
        <end position="66"/>
    </location>
</feature>
<proteinExistence type="predicted"/>
<dbReference type="SMART" id="SM00418">
    <property type="entry name" value="HTH_ARSR"/>
    <property type="match status" value="1"/>
</dbReference>
<dbReference type="NCBIfam" id="NF033788">
    <property type="entry name" value="HTH_metalloreg"/>
    <property type="match status" value="1"/>
</dbReference>
<evidence type="ECO:0000313" key="6">
    <source>
        <dbReference type="EMBL" id="GAA1228470.1"/>
    </source>
</evidence>
<dbReference type="PANTHER" id="PTHR33154">
    <property type="entry name" value="TRANSCRIPTIONAL REGULATOR, ARSR FAMILY"/>
    <property type="match status" value="1"/>
</dbReference>
<feature type="compositionally biased region" description="Polar residues" evidence="4">
    <location>
        <begin position="35"/>
        <end position="48"/>
    </location>
</feature>
<feature type="compositionally biased region" description="Basic and acidic residues" evidence="4">
    <location>
        <begin position="1"/>
        <end position="20"/>
    </location>
</feature>
<dbReference type="InterPro" id="IPR036388">
    <property type="entry name" value="WH-like_DNA-bd_sf"/>
</dbReference>
<dbReference type="EMBL" id="BAAALN010000003">
    <property type="protein sequence ID" value="GAA1228470.1"/>
    <property type="molecule type" value="Genomic_DNA"/>
</dbReference>
<dbReference type="Pfam" id="PF01022">
    <property type="entry name" value="HTH_5"/>
    <property type="match status" value="1"/>
</dbReference>
<evidence type="ECO:0000256" key="1">
    <source>
        <dbReference type="ARBA" id="ARBA00023015"/>
    </source>
</evidence>
<sequence>MRQRSRPIDVHLDRYQDRQMSKQSSEGAATVPGGTLQSEPHGTPQSEPHGTPESELCGTSLSGDPLSQDQATELAQAFKALADPVRLRLLSLIASHAGGEACVCDLTGTFDLTGPTISHHLKILRETGLVTSERRATWVYYRAAPDVLARLSAVLRPAPLHLPETSAETEIPA</sequence>
<reference evidence="6 7" key="1">
    <citation type="journal article" date="2019" name="Int. J. Syst. Evol. Microbiol.">
        <title>The Global Catalogue of Microorganisms (GCM) 10K type strain sequencing project: providing services to taxonomists for standard genome sequencing and annotation.</title>
        <authorList>
            <consortium name="The Broad Institute Genomics Platform"/>
            <consortium name="The Broad Institute Genome Sequencing Center for Infectious Disease"/>
            <person name="Wu L."/>
            <person name="Ma J."/>
        </authorList>
    </citation>
    <scope>NUCLEOTIDE SEQUENCE [LARGE SCALE GENOMIC DNA]</scope>
    <source>
        <strain evidence="6 7">JCM 13023</strain>
    </source>
</reference>
<organism evidence="6 7">
    <name type="scientific">Prauserella halophila</name>
    <dbReference type="NCBI Taxonomy" id="185641"/>
    <lineage>
        <taxon>Bacteria</taxon>
        <taxon>Bacillati</taxon>
        <taxon>Actinomycetota</taxon>
        <taxon>Actinomycetes</taxon>
        <taxon>Pseudonocardiales</taxon>
        <taxon>Pseudonocardiaceae</taxon>
        <taxon>Prauserella</taxon>
    </lineage>
</organism>
<accession>A0ABN1W0C1</accession>
<feature type="domain" description="HTH arsR-type" evidence="5">
    <location>
        <begin position="66"/>
        <end position="166"/>
    </location>
</feature>
<dbReference type="CDD" id="cd00090">
    <property type="entry name" value="HTH_ARSR"/>
    <property type="match status" value="1"/>
</dbReference>
<keyword evidence="2" id="KW-0238">DNA-binding</keyword>
<dbReference type="PROSITE" id="PS50987">
    <property type="entry name" value="HTH_ARSR_2"/>
    <property type="match status" value="1"/>
</dbReference>
<feature type="region of interest" description="Disordered" evidence="4">
    <location>
        <begin position="1"/>
        <end position="66"/>
    </location>
</feature>
<gene>
    <name evidence="6" type="ORF">GCM10009676_08580</name>
</gene>
<comment type="caution">
    <text evidence="6">The sequence shown here is derived from an EMBL/GenBank/DDBJ whole genome shotgun (WGS) entry which is preliminary data.</text>
</comment>
<dbReference type="InterPro" id="IPR036390">
    <property type="entry name" value="WH_DNA-bd_sf"/>
</dbReference>
<dbReference type="InterPro" id="IPR018334">
    <property type="entry name" value="ArsR_HTH"/>
</dbReference>
<dbReference type="PANTHER" id="PTHR33154:SF18">
    <property type="entry name" value="ARSENICAL RESISTANCE OPERON REPRESSOR"/>
    <property type="match status" value="1"/>
</dbReference>
<dbReference type="PROSITE" id="PS00846">
    <property type="entry name" value="HTH_ARSR_1"/>
    <property type="match status" value="1"/>
</dbReference>
<keyword evidence="3" id="KW-0804">Transcription</keyword>
<evidence type="ECO:0000256" key="4">
    <source>
        <dbReference type="SAM" id="MobiDB-lite"/>
    </source>
</evidence>
<keyword evidence="7" id="KW-1185">Reference proteome</keyword>
<name>A0ABN1W0C1_9PSEU</name>
<evidence type="ECO:0000256" key="3">
    <source>
        <dbReference type="ARBA" id="ARBA00023163"/>
    </source>
</evidence>
<dbReference type="InterPro" id="IPR011991">
    <property type="entry name" value="ArsR-like_HTH"/>
</dbReference>